<dbReference type="InterPro" id="IPR009097">
    <property type="entry name" value="Cyclic_Pdiesterase"/>
</dbReference>
<dbReference type="EMBL" id="NEXF01000447">
    <property type="protein sequence ID" value="PSO06611.1"/>
    <property type="molecule type" value="Genomic_DNA"/>
</dbReference>
<dbReference type="Gene3D" id="3.60.21.10">
    <property type="match status" value="1"/>
</dbReference>
<reference evidence="1 2" key="1">
    <citation type="submission" date="2017-04" db="EMBL/GenBank/DDBJ databases">
        <title>Novel microbial lineages endemic to geothermal iron-oxide mats fill important gaps in the evolutionary history of Archaea.</title>
        <authorList>
            <person name="Jay Z.J."/>
            <person name="Beam J.P."/>
            <person name="Dlakic M."/>
            <person name="Rusch D.B."/>
            <person name="Kozubal M.A."/>
            <person name="Inskeep W.P."/>
        </authorList>
    </citation>
    <scope>NUCLEOTIDE SEQUENCE [LARGE SCALE GENOMIC DNA]</scope>
    <source>
        <strain evidence="1">BE_D</strain>
    </source>
</reference>
<accession>A0A2R6C6U6</accession>
<evidence type="ECO:0000313" key="2">
    <source>
        <dbReference type="Proteomes" id="UP000242015"/>
    </source>
</evidence>
<organism evidence="1 2">
    <name type="scientific">Candidatus Marsarchaeota G2 archaeon BE_D</name>
    <dbReference type="NCBI Taxonomy" id="1978158"/>
    <lineage>
        <taxon>Archaea</taxon>
        <taxon>Candidatus Marsarchaeota</taxon>
        <taxon>Candidatus Marsarchaeota group 2</taxon>
    </lineage>
</organism>
<dbReference type="Gene3D" id="3.90.1140.10">
    <property type="entry name" value="Cyclic phosphodiesterase"/>
    <property type="match status" value="1"/>
</dbReference>
<proteinExistence type="predicted"/>
<name>A0A2R6C6U6_9ARCH</name>
<dbReference type="SUPFAM" id="SSF56300">
    <property type="entry name" value="Metallo-dependent phosphatases"/>
    <property type="match status" value="1"/>
</dbReference>
<protein>
    <submittedName>
        <fullName evidence="1">Metallophosphoesterase</fullName>
    </submittedName>
</protein>
<dbReference type="Pfam" id="PF13563">
    <property type="entry name" value="2_5_RNA_ligase2"/>
    <property type="match status" value="1"/>
</dbReference>
<sequence>MKIRPVLERYKLKSLIREVKPFHELKPHRVPHITLVYSFQPRVEDYRIIRTVAHVARNYGVMRFSYDGLEIKRGGKGYVLALRIVPSRELQNFRDDVYKSIKPIIDQRPDAEGYNEDSWLHASLSFRSAENPESVVPSDLLNSINSFLFEAAVMRITLVRRGKIRYEYDALTGEILTREEALSKEKLKTSYSVYRERVLRLNLKRGDLDNVWLTADQHFGHRNIIRYTARPFVDVTEMDELLASRWNELVSNNDDVYVLGDFAFYTPKRYLEKLKGKRKVLIQGNHDPEGIGPESLELGYGKYKFTLSHHPLSTGEWNIHGHIHNNRLREYPFLNQQTKKINVGVDLTKFYPVSLRWITELVESGNSYLLLP</sequence>
<dbReference type="AlphaFoldDB" id="A0A2R6C6U6"/>
<comment type="caution">
    <text evidence="1">The sequence shown here is derived from an EMBL/GenBank/DDBJ whole genome shotgun (WGS) entry which is preliminary data.</text>
</comment>
<dbReference type="Proteomes" id="UP000242015">
    <property type="component" value="Unassembled WGS sequence"/>
</dbReference>
<dbReference type="InterPro" id="IPR029052">
    <property type="entry name" value="Metallo-depent_PP-like"/>
</dbReference>
<gene>
    <name evidence="1" type="ORF">B9Q04_15165</name>
</gene>
<dbReference type="SUPFAM" id="SSF55144">
    <property type="entry name" value="LigT-like"/>
    <property type="match status" value="1"/>
</dbReference>
<evidence type="ECO:0000313" key="1">
    <source>
        <dbReference type="EMBL" id="PSO06611.1"/>
    </source>
</evidence>